<protein>
    <submittedName>
        <fullName evidence="1">Uncharacterized protein</fullName>
    </submittedName>
</protein>
<dbReference type="EMBL" id="SNRW01017876">
    <property type="protein sequence ID" value="KAA6367886.1"/>
    <property type="molecule type" value="Genomic_DNA"/>
</dbReference>
<reference evidence="1 2" key="1">
    <citation type="submission" date="2019-03" db="EMBL/GenBank/DDBJ databases">
        <title>Single cell metagenomics reveals metabolic interactions within the superorganism composed of flagellate Streblomastix strix and complex community of Bacteroidetes bacteria on its surface.</title>
        <authorList>
            <person name="Treitli S.C."/>
            <person name="Kolisko M."/>
            <person name="Husnik F."/>
            <person name="Keeling P."/>
            <person name="Hampl V."/>
        </authorList>
    </citation>
    <scope>NUCLEOTIDE SEQUENCE [LARGE SCALE GENOMIC DNA]</scope>
    <source>
        <strain evidence="1">ST1C</strain>
    </source>
</reference>
<dbReference type="AlphaFoldDB" id="A0A5J4UAL8"/>
<organism evidence="1 2">
    <name type="scientific">Streblomastix strix</name>
    <dbReference type="NCBI Taxonomy" id="222440"/>
    <lineage>
        <taxon>Eukaryota</taxon>
        <taxon>Metamonada</taxon>
        <taxon>Preaxostyla</taxon>
        <taxon>Oxymonadida</taxon>
        <taxon>Streblomastigidae</taxon>
        <taxon>Streblomastix</taxon>
    </lineage>
</organism>
<accession>A0A5J4UAL8</accession>
<proteinExistence type="predicted"/>
<gene>
    <name evidence="1" type="ORF">EZS28_036587</name>
</gene>
<comment type="caution">
    <text evidence="1">The sequence shown here is derived from an EMBL/GenBank/DDBJ whole genome shotgun (WGS) entry which is preliminary data.</text>
</comment>
<dbReference type="Proteomes" id="UP000324800">
    <property type="component" value="Unassembled WGS sequence"/>
</dbReference>
<name>A0A5J4UAL8_9EUKA</name>
<evidence type="ECO:0000313" key="1">
    <source>
        <dbReference type="EMBL" id="KAA6367886.1"/>
    </source>
</evidence>
<sequence>MKLKKELLTFRYCLCFEYDQQRNLDTNARNDAQYSDIIYLVTPYSSEAIQYIFLGRLAISAEREEGERKQKQTGQFWKVRDPDQQALDRAIVLTKRISDYAARTQE</sequence>
<evidence type="ECO:0000313" key="2">
    <source>
        <dbReference type="Proteomes" id="UP000324800"/>
    </source>
</evidence>